<evidence type="ECO:0000256" key="1">
    <source>
        <dbReference type="SAM" id="Phobius"/>
    </source>
</evidence>
<keyword evidence="1" id="KW-0812">Transmembrane</keyword>
<gene>
    <name evidence="2" type="ORF">B0T17DRAFT_540083</name>
</gene>
<comment type="caution">
    <text evidence="2">The sequence shown here is derived from an EMBL/GenBank/DDBJ whole genome shotgun (WGS) entry which is preliminary data.</text>
</comment>
<feature type="transmembrane region" description="Helical" evidence="1">
    <location>
        <begin position="21"/>
        <end position="42"/>
    </location>
</feature>
<organism evidence="2 3">
    <name type="scientific">Bombardia bombarda</name>
    <dbReference type="NCBI Taxonomy" id="252184"/>
    <lineage>
        <taxon>Eukaryota</taxon>
        <taxon>Fungi</taxon>
        <taxon>Dikarya</taxon>
        <taxon>Ascomycota</taxon>
        <taxon>Pezizomycotina</taxon>
        <taxon>Sordariomycetes</taxon>
        <taxon>Sordariomycetidae</taxon>
        <taxon>Sordariales</taxon>
        <taxon>Lasiosphaeriaceae</taxon>
        <taxon>Bombardia</taxon>
    </lineage>
</organism>
<dbReference type="Proteomes" id="UP001174934">
    <property type="component" value="Unassembled WGS sequence"/>
</dbReference>
<name>A0AA39WIJ9_9PEZI</name>
<protein>
    <submittedName>
        <fullName evidence="2">Uncharacterized protein</fullName>
    </submittedName>
</protein>
<dbReference type="AlphaFoldDB" id="A0AA39WIJ9"/>
<sequence>MLASSSSTHSSSSSLSLSATMTLEALALFCLLTPVGFCFFSWTLAFGAAARGVCVFAMVVVGRMRFWR</sequence>
<reference evidence="2" key="1">
    <citation type="submission" date="2023-06" db="EMBL/GenBank/DDBJ databases">
        <title>Genome-scale phylogeny and comparative genomics of the fungal order Sordariales.</title>
        <authorList>
            <consortium name="Lawrence Berkeley National Laboratory"/>
            <person name="Hensen N."/>
            <person name="Bonometti L."/>
            <person name="Westerberg I."/>
            <person name="Brannstrom I.O."/>
            <person name="Guillou S."/>
            <person name="Cros-Aarteil S."/>
            <person name="Calhoun S."/>
            <person name="Haridas S."/>
            <person name="Kuo A."/>
            <person name="Mondo S."/>
            <person name="Pangilinan J."/>
            <person name="Riley R."/>
            <person name="LaButti K."/>
            <person name="Andreopoulos B."/>
            <person name="Lipzen A."/>
            <person name="Chen C."/>
            <person name="Yanf M."/>
            <person name="Daum C."/>
            <person name="Ng V."/>
            <person name="Clum A."/>
            <person name="Steindorff A."/>
            <person name="Ohm R."/>
            <person name="Martin F."/>
            <person name="Silar P."/>
            <person name="Natvig D."/>
            <person name="Lalanne C."/>
            <person name="Gautier V."/>
            <person name="Ament-velasquez S.L."/>
            <person name="Kruys A."/>
            <person name="Hutchinson M.I."/>
            <person name="Powell A.J."/>
            <person name="Barry K."/>
            <person name="Miller A.N."/>
            <person name="Grigoriev I.V."/>
            <person name="Debuchy R."/>
            <person name="Gladieux P."/>
            <person name="Thoren M.H."/>
            <person name="Johannesson H."/>
        </authorList>
    </citation>
    <scope>NUCLEOTIDE SEQUENCE</scope>
    <source>
        <strain evidence="2">SMH3391-2</strain>
    </source>
</reference>
<dbReference type="EMBL" id="JAULSR010000006">
    <property type="protein sequence ID" value="KAK0616068.1"/>
    <property type="molecule type" value="Genomic_DNA"/>
</dbReference>
<keyword evidence="1" id="KW-1133">Transmembrane helix</keyword>
<evidence type="ECO:0000313" key="3">
    <source>
        <dbReference type="Proteomes" id="UP001174934"/>
    </source>
</evidence>
<accession>A0AA39WIJ9</accession>
<evidence type="ECO:0000313" key="2">
    <source>
        <dbReference type="EMBL" id="KAK0616068.1"/>
    </source>
</evidence>
<keyword evidence="3" id="KW-1185">Reference proteome</keyword>
<proteinExistence type="predicted"/>
<feature type="transmembrane region" description="Helical" evidence="1">
    <location>
        <begin position="48"/>
        <end position="66"/>
    </location>
</feature>
<keyword evidence="1" id="KW-0472">Membrane</keyword>